<dbReference type="InterPro" id="IPR015797">
    <property type="entry name" value="NUDIX_hydrolase-like_dom_sf"/>
</dbReference>
<proteinExistence type="inferred from homology"/>
<dbReference type="PROSITE" id="PS00893">
    <property type="entry name" value="NUDIX_BOX"/>
    <property type="match status" value="1"/>
</dbReference>
<evidence type="ECO:0000313" key="5">
    <source>
        <dbReference type="Proteomes" id="UP000501747"/>
    </source>
</evidence>
<dbReference type="RefSeq" id="WP_166033806.1">
    <property type="nucleotide sequence ID" value="NZ_CP049887.1"/>
</dbReference>
<dbReference type="Pfam" id="PF00293">
    <property type="entry name" value="NUDIX"/>
    <property type="match status" value="1"/>
</dbReference>
<dbReference type="SUPFAM" id="SSF55811">
    <property type="entry name" value="Nudix"/>
    <property type="match status" value="1"/>
</dbReference>
<keyword evidence="5" id="KW-1185">Reference proteome</keyword>
<dbReference type="AlphaFoldDB" id="A0A6G8ARE4"/>
<dbReference type="KEGG" id="vhy:G7082_03315"/>
<dbReference type="InterPro" id="IPR020084">
    <property type="entry name" value="NUDIX_hydrolase_CS"/>
</dbReference>
<evidence type="ECO:0000256" key="2">
    <source>
        <dbReference type="ARBA" id="ARBA00022801"/>
    </source>
</evidence>
<accession>A0A6G8ARE4</accession>
<dbReference type="InterPro" id="IPR000086">
    <property type="entry name" value="NUDIX_hydrolase_dom"/>
</dbReference>
<dbReference type="PANTHER" id="PTHR43736">
    <property type="entry name" value="ADP-RIBOSE PYROPHOSPHATASE"/>
    <property type="match status" value="1"/>
</dbReference>
<dbReference type="Proteomes" id="UP000501747">
    <property type="component" value="Chromosome"/>
</dbReference>
<evidence type="ECO:0000259" key="3">
    <source>
        <dbReference type="PROSITE" id="PS51462"/>
    </source>
</evidence>
<gene>
    <name evidence="4" type="ORF">G7082_03315</name>
</gene>
<evidence type="ECO:0000313" key="4">
    <source>
        <dbReference type="EMBL" id="QIL47634.1"/>
    </source>
</evidence>
<feature type="domain" description="Nudix hydrolase" evidence="3">
    <location>
        <begin position="12"/>
        <end position="140"/>
    </location>
</feature>
<organism evidence="4 5">
    <name type="scientific">Vagococcus hydrophili</name>
    <dbReference type="NCBI Taxonomy" id="2714947"/>
    <lineage>
        <taxon>Bacteria</taxon>
        <taxon>Bacillati</taxon>
        <taxon>Bacillota</taxon>
        <taxon>Bacilli</taxon>
        <taxon>Lactobacillales</taxon>
        <taxon>Enterococcaceae</taxon>
        <taxon>Vagococcus</taxon>
    </lineage>
</organism>
<dbReference type="PROSITE" id="PS51462">
    <property type="entry name" value="NUDIX"/>
    <property type="match status" value="1"/>
</dbReference>
<dbReference type="EMBL" id="CP049887">
    <property type="protein sequence ID" value="QIL47634.1"/>
    <property type="molecule type" value="Genomic_DNA"/>
</dbReference>
<sequence length="140" mass="16345">MKIKTYELDEIADELLIIAMIVTKCNQKNVYVRHRERKTYEVPGGHRELNESIEDCAKRELMEETGATEFVIKPIFTLGIEENGIEDYGQLFIAEVEEFASELEYEMEEVLCIDGEPREYTYPSIQLAIKEELIKRGVKY</sequence>
<dbReference type="PANTHER" id="PTHR43736:SF1">
    <property type="entry name" value="DIHYDRONEOPTERIN TRIPHOSPHATE DIPHOSPHATASE"/>
    <property type="match status" value="1"/>
</dbReference>
<name>A0A6G8ARE4_9ENTE</name>
<dbReference type="GO" id="GO:0016787">
    <property type="term" value="F:hydrolase activity"/>
    <property type="evidence" value="ECO:0007669"/>
    <property type="project" value="UniProtKB-KW"/>
</dbReference>
<comment type="similarity">
    <text evidence="1">Belongs to the Nudix hydrolase family.</text>
</comment>
<dbReference type="Gene3D" id="3.90.79.10">
    <property type="entry name" value="Nucleoside Triphosphate Pyrophosphohydrolase"/>
    <property type="match status" value="1"/>
</dbReference>
<keyword evidence="2" id="KW-0378">Hydrolase</keyword>
<reference evidence="4 5" key="1">
    <citation type="submission" date="2020-03" db="EMBL/GenBank/DDBJ databases">
        <title>Vagococcus sp. nov., isolated from beetles.</title>
        <authorList>
            <person name="Hyun D.-W."/>
            <person name="Bae J.-W."/>
        </authorList>
    </citation>
    <scope>NUCLEOTIDE SEQUENCE [LARGE SCALE GENOMIC DNA]</scope>
    <source>
        <strain evidence="4 5">HDW17B</strain>
    </source>
</reference>
<protein>
    <submittedName>
        <fullName evidence="4">NUDIX domain-containing protein</fullName>
    </submittedName>
</protein>
<evidence type="ECO:0000256" key="1">
    <source>
        <dbReference type="ARBA" id="ARBA00005582"/>
    </source>
</evidence>